<dbReference type="Proteomes" id="UP000077266">
    <property type="component" value="Unassembled WGS sequence"/>
</dbReference>
<gene>
    <name evidence="6" type="ORF">EXIGLDRAFT_844820</name>
</gene>
<accession>A0A165BSJ6</accession>
<proteinExistence type="predicted"/>
<name>A0A165BSJ6_EXIGL</name>
<evidence type="ECO:0000259" key="5">
    <source>
        <dbReference type="PROSITE" id="PS50865"/>
    </source>
</evidence>
<dbReference type="STRING" id="1314781.A0A165BSJ6"/>
<dbReference type="Pfam" id="PF01753">
    <property type="entry name" value="zf-MYND"/>
    <property type="match status" value="1"/>
</dbReference>
<dbReference type="PROSITE" id="PS50865">
    <property type="entry name" value="ZF_MYND_2"/>
    <property type="match status" value="1"/>
</dbReference>
<dbReference type="InParanoid" id="A0A165BSJ6"/>
<dbReference type="OrthoDB" id="437457at2759"/>
<dbReference type="Gene3D" id="6.10.140.2220">
    <property type="match status" value="1"/>
</dbReference>
<dbReference type="AlphaFoldDB" id="A0A165BSJ6"/>
<evidence type="ECO:0000256" key="2">
    <source>
        <dbReference type="ARBA" id="ARBA00022771"/>
    </source>
</evidence>
<keyword evidence="7" id="KW-1185">Reference proteome</keyword>
<keyword evidence="3" id="KW-0862">Zinc</keyword>
<keyword evidence="2 4" id="KW-0863">Zinc-finger</keyword>
<dbReference type="SUPFAM" id="SSF144232">
    <property type="entry name" value="HIT/MYND zinc finger-like"/>
    <property type="match status" value="1"/>
</dbReference>
<evidence type="ECO:0000313" key="6">
    <source>
        <dbReference type="EMBL" id="KZV81166.1"/>
    </source>
</evidence>
<evidence type="ECO:0000313" key="7">
    <source>
        <dbReference type="Proteomes" id="UP000077266"/>
    </source>
</evidence>
<evidence type="ECO:0000256" key="1">
    <source>
        <dbReference type="ARBA" id="ARBA00022723"/>
    </source>
</evidence>
<dbReference type="GO" id="GO:0008270">
    <property type="term" value="F:zinc ion binding"/>
    <property type="evidence" value="ECO:0007669"/>
    <property type="project" value="UniProtKB-KW"/>
</dbReference>
<dbReference type="InterPro" id="IPR002893">
    <property type="entry name" value="Znf_MYND"/>
</dbReference>
<dbReference type="PROSITE" id="PS01360">
    <property type="entry name" value="ZF_MYND_1"/>
    <property type="match status" value="1"/>
</dbReference>
<sequence>MSNRRELPSEEEVRRMAAEMKVADPDATPGAFEEMTRLNMLALLKHLSVRNIDTAISDEALRRKVRLALWDSQRIDYLFHGKTFESSTGKLAIDRLPSWPGWKEKTNTGMRNKGIGDRVQLDQVKDAALLEKMVLRHFQMSAFTQMENMTGSHINPPPGIAGAWNGIKQAQATLGRDITEEGGKNMPFEVFFEPKGNMLVMEILDVKQAEWPEPSAKEWKMIRSCQQTKFGWEENGPLFPMMKTPKFPVILVRYAYCEGRPEGGLQFMTYLQNKIQKQPGMTDRKAAEKLHFHLTSGVSMSALHLRLWAQILDVNAQLVDKEYVEEQQSHWSGLSREQIKETGISFVVPCLRLRWRTLEELETGVKPAKVVTCVKCGKDGCKLSCGKCKGAMYCSSDCNKADWPTHKATCNFSKTLGNAGLPADKWYIPVRSVHGSILDTGFAVEQEAIKQSGCPMDGECPPNEYGDERFIIKLQAPPDYNTGGGQPQFKGTTVFVVDRRRSLFARTGPGDAAFALQQTGVEIPFHAAGYTKFRSVLRTRGIQGQLIYLWARRVGDCLETDLSDVPNQNNITWN</sequence>
<feature type="domain" description="MYND-type" evidence="5">
    <location>
        <begin position="373"/>
        <end position="410"/>
    </location>
</feature>
<evidence type="ECO:0000256" key="4">
    <source>
        <dbReference type="PROSITE-ProRule" id="PRU00134"/>
    </source>
</evidence>
<organism evidence="6 7">
    <name type="scientific">Exidia glandulosa HHB12029</name>
    <dbReference type="NCBI Taxonomy" id="1314781"/>
    <lineage>
        <taxon>Eukaryota</taxon>
        <taxon>Fungi</taxon>
        <taxon>Dikarya</taxon>
        <taxon>Basidiomycota</taxon>
        <taxon>Agaricomycotina</taxon>
        <taxon>Agaricomycetes</taxon>
        <taxon>Auriculariales</taxon>
        <taxon>Exidiaceae</taxon>
        <taxon>Exidia</taxon>
    </lineage>
</organism>
<keyword evidence="1" id="KW-0479">Metal-binding</keyword>
<dbReference type="EMBL" id="KV426410">
    <property type="protein sequence ID" value="KZV81166.1"/>
    <property type="molecule type" value="Genomic_DNA"/>
</dbReference>
<protein>
    <recommendedName>
        <fullName evidence="5">MYND-type domain-containing protein</fullName>
    </recommendedName>
</protein>
<reference evidence="6 7" key="1">
    <citation type="journal article" date="2016" name="Mol. Biol. Evol.">
        <title>Comparative Genomics of Early-Diverging Mushroom-Forming Fungi Provides Insights into the Origins of Lignocellulose Decay Capabilities.</title>
        <authorList>
            <person name="Nagy L.G."/>
            <person name="Riley R."/>
            <person name="Tritt A."/>
            <person name="Adam C."/>
            <person name="Daum C."/>
            <person name="Floudas D."/>
            <person name="Sun H."/>
            <person name="Yadav J.S."/>
            <person name="Pangilinan J."/>
            <person name="Larsson K.H."/>
            <person name="Matsuura K."/>
            <person name="Barry K."/>
            <person name="Labutti K."/>
            <person name="Kuo R."/>
            <person name="Ohm R.A."/>
            <person name="Bhattacharya S.S."/>
            <person name="Shirouzu T."/>
            <person name="Yoshinaga Y."/>
            <person name="Martin F.M."/>
            <person name="Grigoriev I.V."/>
            <person name="Hibbett D.S."/>
        </authorList>
    </citation>
    <scope>NUCLEOTIDE SEQUENCE [LARGE SCALE GENOMIC DNA]</scope>
    <source>
        <strain evidence="6 7">HHB12029</strain>
    </source>
</reference>
<evidence type="ECO:0000256" key="3">
    <source>
        <dbReference type="ARBA" id="ARBA00022833"/>
    </source>
</evidence>